<reference evidence="2 3" key="2">
    <citation type="submission" date="2018-11" db="EMBL/GenBank/DDBJ databases">
        <title>Genomic Encyclopedia of Type Strains, Phase IV (KMG-IV): sequencing the most valuable type-strain genomes for metagenomic binning, comparative biology and taxonomic classification.</title>
        <authorList>
            <person name="Goeker M."/>
        </authorList>
    </citation>
    <scope>NUCLEOTIDE SEQUENCE [LARGE SCALE GENOMIC DNA]</scope>
    <source>
        <strain evidence="2 3">DSM 27783</strain>
    </source>
</reference>
<dbReference type="RefSeq" id="WP_123352199.1">
    <property type="nucleotide sequence ID" value="NZ_CP027432.2"/>
</dbReference>
<protein>
    <submittedName>
        <fullName evidence="2">Uncharacterized protein</fullName>
    </submittedName>
</protein>
<dbReference type="AlphaFoldDB" id="A0AAJ4RCA2"/>
<keyword evidence="4" id="KW-1185">Reference proteome</keyword>
<reference evidence="4" key="1">
    <citation type="submission" date="2018-03" db="EMBL/GenBank/DDBJ databases">
        <title>A comparative analysis of the Nautiliaceae.</title>
        <authorList>
            <person name="Grosche A."/>
            <person name="Smedile F."/>
            <person name="Vetriani C."/>
        </authorList>
    </citation>
    <scope>NUCLEOTIDE SEQUENCE [LARGE SCALE GENOMIC DNA]</scope>
    <source>
        <strain evidence="4">TB6</strain>
    </source>
</reference>
<proteinExistence type="predicted"/>
<evidence type="ECO:0000313" key="3">
    <source>
        <dbReference type="Proteomes" id="UP000272781"/>
    </source>
</evidence>
<evidence type="ECO:0000313" key="2">
    <source>
        <dbReference type="EMBL" id="ROR39806.1"/>
    </source>
</evidence>
<evidence type="ECO:0000313" key="4">
    <source>
        <dbReference type="Proteomes" id="UP000298805"/>
    </source>
</evidence>
<dbReference type="EMBL" id="CP027432">
    <property type="protein sequence ID" value="QCI28007.1"/>
    <property type="molecule type" value="Genomic_DNA"/>
</dbReference>
<dbReference type="Proteomes" id="UP000272781">
    <property type="component" value="Unassembled WGS sequence"/>
</dbReference>
<sequence>MKIKYRKNENWGMLSFRTIDIDGIEELIREKILEKETQDIDILDVKIEIDDDVYIVHVFYAREVDE</sequence>
<reference evidence="1" key="3">
    <citation type="submission" date="2019-06" db="EMBL/GenBank/DDBJ databases">
        <title>A comparative analysis of the Nautiliaceae.</title>
        <authorList>
            <person name="Grosche A."/>
            <person name="Smedile F."/>
            <person name="Vetriani C."/>
        </authorList>
    </citation>
    <scope>NUCLEOTIDE SEQUENCE</scope>
    <source>
        <strain evidence="1">TB6</strain>
    </source>
</reference>
<dbReference type="EMBL" id="RJVK01000002">
    <property type="protein sequence ID" value="ROR39806.1"/>
    <property type="molecule type" value="Genomic_DNA"/>
</dbReference>
<gene>
    <name evidence="1" type="ORF">C6V80_03220</name>
    <name evidence="2" type="ORF">EDC58_0781</name>
</gene>
<organism evidence="2 3">
    <name type="scientific">Caminibacter pacificus</name>
    <dbReference type="NCBI Taxonomy" id="1424653"/>
    <lineage>
        <taxon>Bacteria</taxon>
        <taxon>Pseudomonadati</taxon>
        <taxon>Campylobacterota</taxon>
        <taxon>Epsilonproteobacteria</taxon>
        <taxon>Nautiliales</taxon>
        <taxon>Nautiliaceae</taxon>
        <taxon>Caminibacter</taxon>
    </lineage>
</organism>
<accession>A0AAJ4RCA2</accession>
<dbReference type="Proteomes" id="UP000298805">
    <property type="component" value="Chromosome"/>
</dbReference>
<evidence type="ECO:0000313" key="1">
    <source>
        <dbReference type="EMBL" id="QCI28007.1"/>
    </source>
</evidence>
<name>A0AAJ4RCA2_9BACT</name>